<evidence type="ECO:0000256" key="4">
    <source>
        <dbReference type="ARBA" id="ARBA00022679"/>
    </source>
</evidence>
<evidence type="ECO:0000256" key="6">
    <source>
        <dbReference type="ARBA" id="ARBA00022989"/>
    </source>
</evidence>
<gene>
    <name evidence="10" type="ORF">HF577_10475</name>
</gene>
<accession>A0ABX1RAS7</accession>
<keyword evidence="4" id="KW-0808">Transferase</keyword>
<feature type="transmembrane region" description="Helical" evidence="8">
    <location>
        <begin position="246"/>
        <end position="263"/>
    </location>
</feature>
<dbReference type="PANTHER" id="PTHR33908">
    <property type="entry name" value="MANNOSYLTRANSFERASE YKCB-RELATED"/>
    <property type="match status" value="1"/>
</dbReference>
<dbReference type="InterPro" id="IPR038731">
    <property type="entry name" value="RgtA/B/C-like"/>
</dbReference>
<feature type="transmembrane region" description="Helical" evidence="8">
    <location>
        <begin position="170"/>
        <end position="189"/>
    </location>
</feature>
<evidence type="ECO:0000256" key="7">
    <source>
        <dbReference type="ARBA" id="ARBA00023136"/>
    </source>
</evidence>
<name>A0ABX1RAS7_9PSEU</name>
<proteinExistence type="predicted"/>
<keyword evidence="5 8" id="KW-0812">Transmembrane</keyword>
<evidence type="ECO:0000256" key="1">
    <source>
        <dbReference type="ARBA" id="ARBA00004651"/>
    </source>
</evidence>
<feature type="transmembrane region" description="Helical" evidence="8">
    <location>
        <begin position="297"/>
        <end position="319"/>
    </location>
</feature>
<evidence type="ECO:0000256" key="5">
    <source>
        <dbReference type="ARBA" id="ARBA00022692"/>
    </source>
</evidence>
<keyword evidence="7 8" id="KW-0472">Membrane</keyword>
<dbReference type="EMBL" id="JAAXKY010000025">
    <property type="protein sequence ID" value="NMH77506.1"/>
    <property type="molecule type" value="Genomic_DNA"/>
</dbReference>
<feature type="transmembrane region" description="Helical" evidence="8">
    <location>
        <begin position="269"/>
        <end position="290"/>
    </location>
</feature>
<keyword evidence="3" id="KW-0328">Glycosyltransferase</keyword>
<keyword evidence="6 8" id="KW-1133">Transmembrane helix</keyword>
<keyword evidence="11" id="KW-1185">Reference proteome</keyword>
<protein>
    <recommendedName>
        <fullName evidence="9">Glycosyltransferase RgtA/B/C/D-like domain-containing protein</fullName>
    </recommendedName>
</protein>
<evidence type="ECO:0000313" key="11">
    <source>
        <dbReference type="Proteomes" id="UP001296706"/>
    </source>
</evidence>
<reference evidence="10 11" key="1">
    <citation type="submission" date="2020-04" db="EMBL/GenBank/DDBJ databases">
        <authorList>
            <person name="Klaysubun C."/>
            <person name="Duangmal K."/>
            <person name="Lipun K."/>
        </authorList>
    </citation>
    <scope>NUCLEOTIDE SEQUENCE [LARGE SCALE GENOMIC DNA]</scope>
    <source>
        <strain evidence="10 11">JCM 11839</strain>
    </source>
</reference>
<dbReference type="InterPro" id="IPR050297">
    <property type="entry name" value="LipidA_mod_glycosyltrf_83"/>
</dbReference>
<evidence type="ECO:0000259" key="9">
    <source>
        <dbReference type="Pfam" id="PF13231"/>
    </source>
</evidence>
<feature type="transmembrane region" description="Helical" evidence="8">
    <location>
        <begin position="212"/>
        <end position="234"/>
    </location>
</feature>
<comment type="caution">
    <text evidence="10">The sequence shown here is derived from an EMBL/GenBank/DDBJ whole genome shotgun (WGS) entry which is preliminary data.</text>
</comment>
<organism evidence="10 11">
    <name type="scientific">Pseudonocardia xinjiangensis</name>
    <dbReference type="NCBI Taxonomy" id="75289"/>
    <lineage>
        <taxon>Bacteria</taxon>
        <taxon>Bacillati</taxon>
        <taxon>Actinomycetota</taxon>
        <taxon>Actinomycetes</taxon>
        <taxon>Pseudonocardiales</taxon>
        <taxon>Pseudonocardiaceae</taxon>
        <taxon>Pseudonocardia</taxon>
    </lineage>
</organism>
<feature type="transmembrane region" description="Helical" evidence="8">
    <location>
        <begin position="142"/>
        <end position="158"/>
    </location>
</feature>
<dbReference type="PANTHER" id="PTHR33908:SF11">
    <property type="entry name" value="MEMBRANE PROTEIN"/>
    <property type="match status" value="1"/>
</dbReference>
<dbReference type="Pfam" id="PF13231">
    <property type="entry name" value="PMT_2"/>
    <property type="match status" value="1"/>
</dbReference>
<feature type="transmembrane region" description="Helical" evidence="8">
    <location>
        <begin position="48"/>
        <end position="68"/>
    </location>
</feature>
<evidence type="ECO:0000256" key="8">
    <source>
        <dbReference type="SAM" id="Phobius"/>
    </source>
</evidence>
<evidence type="ECO:0000256" key="2">
    <source>
        <dbReference type="ARBA" id="ARBA00022475"/>
    </source>
</evidence>
<keyword evidence="2" id="KW-1003">Cell membrane</keyword>
<dbReference type="Proteomes" id="UP001296706">
    <property type="component" value="Unassembled WGS sequence"/>
</dbReference>
<evidence type="ECO:0000313" key="10">
    <source>
        <dbReference type="EMBL" id="NMH77506.1"/>
    </source>
</evidence>
<evidence type="ECO:0000256" key="3">
    <source>
        <dbReference type="ARBA" id="ARBA00022676"/>
    </source>
</evidence>
<sequence>MAGRYGYHRDELYFIRAGSEPAFGYADQPPLTPLLAHALHTLFHGSLVGLRLPSAVIAGLVVLLTGLLAREFGAGRGAQVLAAACMAASAVLPVVSHMLSTTSIDLLVWTAISWLVVRALRDGGPVWLAVGLVAGIGLQNKFLPAFLLGALLVGVLVAGPRPALRSPWPWLGGLLALVLWAPNLVWQAANGFPQVALSAAIAAGGSGTSEPWYVFLPFQLILVSPALVPVWALGWWRLARDPRLRTWRSFAMAYVVLAVLFLVTGGKPYYLAGLYPVLLAAGAAPVLAWARSGAGRAVSLGVALVLSAVTASVLMLPLVPDHRLAATPIVDINYDAGETVGWPRLAATVAAARLTVPASERVAVLTRNYGQAGAVDRYLPELRPAYSGHNSYWTWGPPPDATTVIAVGFEEEQLRRWFGRVEHAGRVDNGVGLENDEQGTPVWVARDQLVPWDRLWPQLRHLG</sequence>
<feature type="domain" description="Glycosyltransferase RgtA/B/C/D-like" evidence="9">
    <location>
        <begin position="27"/>
        <end position="186"/>
    </location>
</feature>
<comment type="subcellular location">
    <subcellularLocation>
        <location evidence="1">Cell membrane</location>
        <topology evidence="1">Multi-pass membrane protein</topology>
    </subcellularLocation>
</comment>